<dbReference type="GO" id="GO:0030867">
    <property type="term" value="C:rough endoplasmic reticulum membrane"/>
    <property type="evidence" value="ECO:0007669"/>
    <property type="project" value="UniProtKB-SubCell"/>
</dbReference>
<keyword evidence="9" id="KW-0732">Signal</keyword>
<evidence type="ECO:0000256" key="9">
    <source>
        <dbReference type="SAM" id="SignalP"/>
    </source>
</evidence>
<dbReference type="GO" id="GO:0032469">
    <property type="term" value="P:endoplasmic reticulum calcium ion homeostasis"/>
    <property type="evidence" value="ECO:0007669"/>
    <property type="project" value="InterPro"/>
</dbReference>
<feature type="signal peptide" evidence="9">
    <location>
        <begin position="1"/>
        <end position="19"/>
    </location>
</feature>
<comment type="subcellular location">
    <subcellularLocation>
        <location evidence="4">Rough endoplasmic reticulum membrane</location>
        <topology evidence="4">Single-pass type I membrane protein</topology>
    </subcellularLocation>
</comment>
<evidence type="ECO:0000256" key="2">
    <source>
        <dbReference type="ARBA" id="ARBA00022989"/>
    </source>
</evidence>
<evidence type="ECO:0000256" key="1">
    <source>
        <dbReference type="ARBA" id="ARBA00022692"/>
    </source>
</evidence>
<sequence>MNFWLVFIHIVLLISNIGASVPFRDDLEDNEFAEFEDFEDDEKASVDDLSSSPSPQASAGNVPTGSDSLINDDEDDAVVEDEESEFDHFQDEEEFEGFDSDRISKSDDKEAPKITITKVPLHLHTNWDSFYLEMLMIAGLVVYFINFFTGQNKNYKLANLWFNSHKSLLEENFSLVGDDGKMENESQGLVKESDNIYTLWCSGRTCCEGMLVELKFIKRQDLVAVITQLMRPTSDQVLVKVDMNKDEMDSFVFCVASKKTAMKLSKDMADVSAYCPEKRPGEKFGLPNNFVILSEVAEVTSSVLDSKVIAALTKYAEFVDYIHISDQFSGPKQQEESTLTKLPDVKKVLMFGFNIHLKGKSAQEAVEQMRPLFQLVFYCMEKVKRYRLSKEGKNKADKNRLRVEEMFLKTTHAARAEAAAARREEKKRQEKERILKEDDPEKQRKWEEREMKRQMKKKAPKMKQLKVKAL</sequence>
<feature type="compositionally biased region" description="Acidic residues" evidence="8">
    <location>
        <begin position="70"/>
        <end position="98"/>
    </location>
</feature>
<name>A0A1B6CV99_9HEMI</name>
<evidence type="ECO:0000256" key="6">
    <source>
        <dbReference type="ARBA" id="ARBA00034875"/>
    </source>
</evidence>
<evidence type="ECO:0000256" key="3">
    <source>
        <dbReference type="ARBA" id="ARBA00023136"/>
    </source>
</evidence>
<feature type="region of interest" description="Disordered" evidence="8">
    <location>
        <begin position="36"/>
        <end position="106"/>
    </location>
</feature>
<dbReference type="Pfam" id="PF07946">
    <property type="entry name" value="CCDC47"/>
    <property type="match status" value="1"/>
</dbReference>
<evidence type="ECO:0000313" key="10">
    <source>
        <dbReference type="EMBL" id="JAS17301.1"/>
    </source>
</evidence>
<evidence type="ECO:0000256" key="5">
    <source>
        <dbReference type="ARBA" id="ARBA00034746"/>
    </source>
</evidence>
<organism evidence="10">
    <name type="scientific">Clastoptera arizonana</name>
    <name type="common">Arizona spittle bug</name>
    <dbReference type="NCBI Taxonomy" id="38151"/>
    <lineage>
        <taxon>Eukaryota</taxon>
        <taxon>Metazoa</taxon>
        <taxon>Ecdysozoa</taxon>
        <taxon>Arthropoda</taxon>
        <taxon>Hexapoda</taxon>
        <taxon>Insecta</taxon>
        <taxon>Pterygota</taxon>
        <taxon>Neoptera</taxon>
        <taxon>Paraneoptera</taxon>
        <taxon>Hemiptera</taxon>
        <taxon>Auchenorrhyncha</taxon>
        <taxon>Cercopoidea</taxon>
        <taxon>Clastopteridae</taxon>
        <taxon>Clastoptera</taxon>
    </lineage>
</organism>
<keyword evidence="3" id="KW-0472">Membrane</keyword>
<feature type="compositionally biased region" description="Basic residues" evidence="8">
    <location>
        <begin position="454"/>
        <end position="470"/>
    </location>
</feature>
<feature type="chain" id="PRO_5008580707" description="PAT complex subunit CCDC47" evidence="9">
    <location>
        <begin position="20"/>
        <end position="470"/>
    </location>
</feature>
<evidence type="ECO:0000256" key="8">
    <source>
        <dbReference type="SAM" id="MobiDB-lite"/>
    </source>
</evidence>
<reference evidence="10" key="1">
    <citation type="submission" date="2015-12" db="EMBL/GenBank/DDBJ databases">
        <title>De novo transcriptome assembly of four potential Pierce s Disease insect vectors from Arizona vineyards.</title>
        <authorList>
            <person name="Tassone E.E."/>
        </authorList>
    </citation>
    <scope>NUCLEOTIDE SEQUENCE</scope>
</reference>
<comment type="similarity">
    <text evidence="5">Belongs to the CCDC47 family.</text>
</comment>
<dbReference type="GO" id="GO:0005509">
    <property type="term" value="F:calcium ion binding"/>
    <property type="evidence" value="ECO:0007669"/>
    <property type="project" value="InterPro"/>
</dbReference>
<dbReference type="EMBL" id="GEDC01019997">
    <property type="protein sequence ID" value="JAS17301.1"/>
    <property type="molecule type" value="Transcribed_RNA"/>
</dbReference>
<evidence type="ECO:0000256" key="4">
    <source>
        <dbReference type="ARBA" id="ARBA00034697"/>
    </source>
</evidence>
<dbReference type="AlphaFoldDB" id="A0A1B6CV99"/>
<feature type="compositionally biased region" description="Basic and acidic residues" evidence="8">
    <location>
        <begin position="420"/>
        <end position="453"/>
    </location>
</feature>
<proteinExistence type="inferred from homology"/>
<feature type="compositionally biased region" description="Polar residues" evidence="8">
    <location>
        <begin position="48"/>
        <end position="69"/>
    </location>
</feature>
<accession>A0A1B6CV99</accession>
<protein>
    <recommendedName>
        <fullName evidence="6">PAT complex subunit CCDC47</fullName>
    </recommendedName>
    <alternativeName>
        <fullName evidence="7">Coiled-coil domain-containing protein 47</fullName>
    </alternativeName>
</protein>
<dbReference type="InterPro" id="IPR012879">
    <property type="entry name" value="CCDC47"/>
</dbReference>
<dbReference type="PANTHER" id="PTHR12883:SF0">
    <property type="entry name" value="PAT COMPLEX SUBUNIT CCDC47"/>
    <property type="match status" value="1"/>
</dbReference>
<evidence type="ECO:0000256" key="7">
    <source>
        <dbReference type="ARBA" id="ARBA00034902"/>
    </source>
</evidence>
<dbReference type="PANTHER" id="PTHR12883">
    <property type="entry name" value="ADIPOCYTE-SPECIFIC PROTEIN 4-RELATED"/>
    <property type="match status" value="1"/>
</dbReference>
<keyword evidence="1" id="KW-0812">Transmembrane</keyword>
<keyword evidence="2" id="KW-1133">Transmembrane helix</keyword>
<gene>
    <name evidence="10" type="ORF">g.19247</name>
</gene>
<feature type="region of interest" description="Disordered" evidence="8">
    <location>
        <begin position="417"/>
        <end position="470"/>
    </location>
</feature>